<proteinExistence type="predicted"/>
<organism evidence="1">
    <name type="scientific">marine sediment metagenome</name>
    <dbReference type="NCBI Taxonomy" id="412755"/>
    <lineage>
        <taxon>unclassified sequences</taxon>
        <taxon>metagenomes</taxon>
        <taxon>ecological metagenomes</taxon>
    </lineage>
</organism>
<dbReference type="AlphaFoldDB" id="A0A0F8ZM06"/>
<reference evidence="1" key="1">
    <citation type="journal article" date="2015" name="Nature">
        <title>Complex archaea that bridge the gap between prokaryotes and eukaryotes.</title>
        <authorList>
            <person name="Spang A."/>
            <person name="Saw J.H."/>
            <person name="Jorgensen S.L."/>
            <person name="Zaremba-Niedzwiedzka K."/>
            <person name="Martijn J."/>
            <person name="Lind A.E."/>
            <person name="van Eijk R."/>
            <person name="Schleper C."/>
            <person name="Guy L."/>
            <person name="Ettema T.J."/>
        </authorList>
    </citation>
    <scope>NUCLEOTIDE SEQUENCE</scope>
</reference>
<evidence type="ECO:0000313" key="1">
    <source>
        <dbReference type="EMBL" id="KKK60971.1"/>
    </source>
</evidence>
<accession>A0A0F8ZM06</accession>
<gene>
    <name evidence="1" type="ORF">LCGC14_3019050</name>
</gene>
<sequence>LADDGVEPIRRTYLMEDYLRDPAPKTDICPLCQKSGHDV</sequence>
<dbReference type="EMBL" id="LAZR01062706">
    <property type="protein sequence ID" value="KKK60971.1"/>
    <property type="molecule type" value="Genomic_DNA"/>
</dbReference>
<protein>
    <submittedName>
        <fullName evidence="1">Uncharacterized protein</fullName>
    </submittedName>
</protein>
<feature type="non-terminal residue" evidence="1">
    <location>
        <position position="1"/>
    </location>
</feature>
<comment type="caution">
    <text evidence="1">The sequence shown here is derived from an EMBL/GenBank/DDBJ whole genome shotgun (WGS) entry which is preliminary data.</text>
</comment>
<name>A0A0F8ZM06_9ZZZZ</name>